<keyword evidence="1" id="KW-0805">Transcription regulation</keyword>
<dbReference type="PANTHER" id="PTHR46796">
    <property type="entry name" value="HTH-TYPE TRANSCRIPTIONAL ACTIVATOR RHAS-RELATED"/>
    <property type="match status" value="1"/>
</dbReference>
<dbReference type="InterPro" id="IPR009057">
    <property type="entry name" value="Homeodomain-like_sf"/>
</dbReference>
<organism evidence="5 6">
    <name type="scientific">Xanthomonas manihotis</name>
    <dbReference type="NCBI Taxonomy" id="43353"/>
    <lineage>
        <taxon>Bacteria</taxon>
        <taxon>Pseudomonadati</taxon>
        <taxon>Pseudomonadota</taxon>
        <taxon>Gammaproteobacteria</taxon>
        <taxon>Lysobacterales</taxon>
        <taxon>Lysobacteraceae</taxon>
        <taxon>Xanthomonas</taxon>
    </lineage>
</organism>
<dbReference type="SUPFAM" id="SSF55785">
    <property type="entry name" value="PYP-like sensor domain (PAS domain)"/>
    <property type="match status" value="1"/>
</dbReference>
<dbReference type="GO" id="GO:0003700">
    <property type="term" value="F:DNA-binding transcription factor activity"/>
    <property type="evidence" value="ECO:0007669"/>
    <property type="project" value="InterPro"/>
</dbReference>
<dbReference type="CDD" id="cd00130">
    <property type="entry name" value="PAS"/>
    <property type="match status" value="1"/>
</dbReference>
<dbReference type="InterPro" id="IPR018060">
    <property type="entry name" value="HTH_AraC"/>
</dbReference>
<dbReference type="GO" id="GO:0043565">
    <property type="term" value="F:sequence-specific DNA binding"/>
    <property type="evidence" value="ECO:0007669"/>
    <property type="project" value="InterPro"/>
</dbReference>
<dbReference type="Gene3D" id="1.10.10.60">
    <property type="entry name" value="Homeodomain-like"/>
    <property type="match status" value="2"/>
</dbReference>
<keyword evidence="2" id="KW-0238">DNA-binding</keyword>
<evidence type="ECO:0000256" key="2">
    <source>
        <dbReference type="ARBA" id="ARBA00023125"/>
    </source>
</evidence>
<evidence type="ECO:0000313" key="5">
    <source>
        <dbReference type="EMBL" id="MBO9761751.1"/>
    </source>
</evidence>
<dbReference type="Pfam" id="PF08448">
    <property type="entry name" value="PAS_4"/>
    <property type="match status" value="1"/>
</dbReference>
<comment type="caution">
    <text evidence="5">The sequence shown here is derived from an EMBL/GenBank/DDBJ whole genome shotgun (WGS) entry which is preliminary data.</text>
</comment>
<dbReference type="InterPro" id="IPR018062">
    <property type="entry name" value="HTH_AraC-typ_CS"/>
</dbReference>
<gene>
    <name evidence="5" type="ORF">J7405_19805</name>
</gene>
<protein>
    <submittedName>
        <fullName evidence="5">AraC family transcriptional regulator</fullName>
    </submittedName>
</protein>
<reference evidence="5" key="1">
    <citation type="submission" date="2021-03" db="EMBL/GenBank/DDBJ databases">
        <title>Molecular characterization of Xanthomonas species pathogenic on Araceae and the development of a triplex TaqMan assay for detection of X. phaseoli pv. dieffenbachiae.</title>
        <authorList>
            <person name="Van Der Wolf J."/>
            <person name="Krijger M."/>
            <person name="Mendes O."/>
            <person name="Brankovics B."/>
            <person name="Bonants P."/>
            <person name="Meekes E."/>
        </authorList>
    </citation>
    <scope>NUCLEOTIDE SEQUENCE</scope>
    <source>
        <strain evidence="5">NBC1264</strain>
    </source>
</reference>
<dbReference type="Gene3D" id="3.30.450.20">
    <property type="entry name" value="PAS domain"/>
    <property type="match status" value="1"/>
</dbReference>
<dbReference type="PROSITE" id="PS01124">
    <property type="entry name" value="HTH_ARAC_FAMILY_2"/>
    <property type="match status" value="1"/>
</dbReference>
<dbReference type="SMART" id="SM00091">
    <property type="entry name" value="PAS"/>
    <property type="match status" value="1"/>
</dbReference>
<dbReference type="RefSeq" id="WP_017157884.1">
    <property type="nucleotide sequence ID" value="NZ_CP083575.1"/>
</dbReference>
<evidence type="ECO:0000259" key="4">
    <source>
        <dbReference type="PROSITE" id="PS01124"/>
    </source>
</evidence>
<name>A0A8I1XQF6_XANMN</name>
<dbReference type="InterPro" id="IPR035965">
    <property type="entry name" value="PAS-like_dom_sf"/>
</dbReference>
<dbReference type="PROSITE" id="PS00041">
    <property type="entry name" value="HTH_ARAC_FAMILY_1"/>
    <property type="match status" value="1"/>
</dbReference>
<keyword evidence="3" id="KW-0804">Transcription</keyword>
<accession>A0A8I1XQF6</accession>
<proteinExistence type="predicted"/>
<dbReference type="EMBL" id="JAGHXW010000072">
    <property type="protein sequence ID" value="MBO9761751.1"/>
    <property type="molecule type" value="Genomic_DNA"/>
</dbReference>
<evidence type="ECO:0000256" key="1">
    <source>
        <dbReference type="ARBA" id="ARBA00023015"/>
    </source>
</evidence>
<dbReference type="InterPro" id="IPR020449">
    <property type="entry name" value="Tscrpt_reg_AraC-type_HTH"/>
</dbReference>
<dbReference type="PANTHER" id="PTHR46796:SF13">
    <property type="entry name" value="HTH-TYPE TRANSCRIPTIONAL ACTIVATOR RHAS"/>
    <property type="match status" value="1"/>
</dbReference>
<feature type="domain" description="HTH araC/xylS-type" evidence="4">
    <location>
        <begin position="133"/>
        <end position="230"/>
    </location>
</feature>
<dbReference type="InterPro" id="IPR050204">
    <property type="entry name" value="AraC_XylS_family_regulators"/>
</dbReference>
<sequence>MKSIDPADLEALFDAVPDVLFFVKDREGRYTHVNQTMLRRLGLKSRKELIGKRVAEVYPSGLGANYANQDEQVLAGEVIDNLLELHLFANREPGWCLTCKRPLVVNGKVQGIIGISRDLGPQDGHESQYEKLRLALAYLNANYAQNVRMQALVEITGFSMSKLQRSFRKVFQLTPQQVLAKLRLQMAMHLLHGNKSLTEIGHACGFSDQSAFARQFKQAVGMTPREYRALANAQQFSAETVEMRGNLNVPAQDMS</sequence>
<dbReference type="AlphaFoldDB" id="A0A8I1XQF6"/>
<dbReference type="SMART" id="SM00342">
    <property type="entry name" value="HTH_ARAC"/>
    <property type="match status" value="1"/>
</dbReference>
<dbReference type="InterPro" id="IPR000014">
    <property type="entry name" value="PAS"/>
</dbReference>
<dbReference type="SUPFAM" id="SSF46689">
    <property type="entry name" value="Homeodomain-like"/>
    <property type="match status" value="2"/>
</dbReference>
<evidence type="ECO:0000313" key="6">
    <source>
        <dbReference type="Proteomes" id="UP000668572"/>
    </source>
</evidence>
<evidence type="ECO:0000256" key="3">
    <source>
        <dbReference type="ARBA" id="ARBA00023163"/>
    </source>
</evidence>
<dbReference type="Proteomes" id="UP000668572">
    <property type="component" value="Unassembled WGS sequence"/>
</dbReference>
<dbReference type="NCBIfam" id="TIGR00229">
    <property type="entry name" value="sensory_box"/>
    <property type="match status" value="1"/>
</dbReference>
<dbReference type="InterPro" id="IPR013656">
    <property type="entry name" value="PAS_4"/>
</dbReference>
<dbReference type="PRINTS" id="PR00032">
    <property type="entry name" value="HTHARAC"/>
</dbReference>
<dbReference type="Pfam" id="PF12833">
    <property type="entry name" value="HTH_18"/>
    <property type="match status" value="1"/>
</dbReference>